<evidence type="ECO:0000256" key="4">
    <source>
        <dbReference type="ARBA" id="ARBA00022692"/>
    </source>
</evidence>
<dbReference type="InterPro" id="IPR050833">
    <property type="entry name" value="Poly_Biosynth_Transport"/>
</dbReference>
<accession>A0A517T4I5</accession>
<evidence type="ECO:0000313" key="9">
    <source>
        <dbReference type="Proteomes" id="UP000319976"/>
    </source>
</evidence>
<feature type="transmembrane region" description="Helical" evidence="7">
    <location>
        <begin position="12"/>
        <end position="35"/>
    </location>
</feature>
<dbReference type="KEGG" id="chya:V22_05120"/>
<feature type="transmembrane region" description="Helical" evidence="7">
    <location>
        <begin position="407"/>
        <end position="429"/>
    </location>
</feature>
<evidence type="ECO:0000256" key="1">
    <source>
        <dbReference type="ARBA" id="ARBA00004651"/>
    </source>
</evidence>
<evidence type="ECO:0008006" key="10">
    <source>
        <dbReference type="Google" id="ProtNLM"/>
    </source>
</evidence>
<proteinExistence type="inferred from homology"/>
<evidence type="ECO:0000256" key="3">
    <source>
        <dbReference type="ARBA" id="ARBA00022475"/>
    </source>
</evidence>
<dbReference type="EMBL" id="CP036316">
    <property type="protein sequence ID" value="QDT63292.1"/>
    <property type="molecule type" value="Genomic_DNA"/>
</dbReference>
<feature type="transmembrane region" description="Helical" evidence="7">
    <location>
        <begin position="167"/>
        <end position="183"/>
    </location>
</feature>
<dbReference type="PANTHER" id="PTHR30250">
    <property type="entry name" value="PST FAMILY PREDICTED COLANIC ACID TRANSPORTER"/>
    <property type="match status" value="1"/>
</dbReference>
<keyword evidence="4 7" id="KW-0812">Transmembrane</keyword>
<sequence length="446" mass="49591">MKWLLLDRSLSFTLAARIWQGLAGPVTLVFLISSLTLPEQGFYYGILGILGFHAFFELGLAQVLVSQSSHAAAHLDSSEVDDSEIRESQLRMALLIKTSAYWFSFSAILFAVVAIAFGWQTFAMKQSDVQWQSPFLFAVLATAVSLGLTPFSAILEGAGYREMIYRLRFFQVLTGNVVVWLLLLSGGKLWATFAAWAVQAVWTGVIVWQGREFLNRFRGVAGQPTNYSWSNDVLPMQWRMAVLSVVYHLATQLFPVIVIRFHSEEEAAPLGMTGTVIMAIQLLAYAWAQTKYPLIANLHASGNREQAGSLWRHTALVSCLIQLLALVGFFVAVVFINAYFPSIKDRFVTPLQLVAYSAGCVAMHLISLQALYVLSRRTNPLFVPSIIGYVVTTALVWYGGYAYSINGVLTGFAIGTVLILLPLHTWAYLKFRQRTLAHESPHEASE</sequence>
<gene>
    <name evidence="8" type="ORF">V22_05120</name>
</gene>
<keyword evidence="6 7" id="KW-0472">Membrane</keyword>
<dbReference type="AlphaFoldDB" id="A0A517T4I5"/>
<reference evidence="8 9" key="1">
    <citation type="submission" date="2019-02" db="EMBL/GenBank/DDBJ databases">
        <title>Deep-cultivation of Planctomycetes and their phenomic and genomic characterization uncovers novel biology.</title>
        <authorList>
            <person name="Wiegand S."/>
            <person name="Jogler M."/>
            <person name="Boedeker C."/>
            <person name="Pinto D."/>
            <person name="Vollmers J."/>
            <person name="Rivas-Marin E."/>
            <person name="Kohn T."/>
            <person name="Peeters S.H."/>
            <person name="Heuer A."/>
            <person name="Rast P."/>
            <person name="Oberbeckmann S."/>
            <person name="Bunk B."/>
            <person name="Jeske O."/>
            <person name="Meyerdierks A."/>
            <person name="Storesund J.E."/>
            <person name="Kallscheuer N."/>
            <person name="Luecker S."/>
            <person name="Lage O.M."/>
            <person name="Pohl T."/>
            <person name="Merkel B.J."/>
            <person name="Hornburger P."/>
            <person name="Mueller R.-W."/>
            <person name="Bruemmer F."/>
            <person name="Labrenz M."/>
            <person name="Spormann A.M."/>
            <person name="Op den Camp H."/>
            <person name="Overmann J."/>
            <person name="Amann R."/>
            <person name="Jetten M.S.M."/>
            <person name="Mascher T."/>
            <person name="Medema M.H."/>
            <person name="Devos D.P."/>
            <person name="Kaster A.-K."/>
            <person name="Ovreas L."/>
            <person name="Rohde M."/>
            <person name="Galperin M.Y."/>
            <person name="Jogler C."/>
        </authorList>
    </citation>
    <scope>NUCLEOTIDE SEQUENCE [LARGE SCALE GENOMIC DNA]</scope>
    <source>
        <strain evidence="8 9">V22</strain>
    </source>
</reference>
<feature type="transmembrane region" description="Helical" evidence="7">
    <location>
        <begin position="100"/>
        <end position="122"/>
    </location>
</feature>
<keyword evidence="5 7" id="KW-1133">Transmembrane helix</keyword>
<evidence type="ECO:0000256" key="7">
    <source>
        <dbReference type="SAM" id="Phobius"/>
    </source>
</evidence>
<evidence type="ECO:0000313" key="8">
    <source>
        <dbReference type="EMBL" id="QDT63292.1"/>
    </source>
</evidence>
<protein>
    <recommendedName>
        <fullName evidence="10">Polysaccharide biosynthesis protein</fullName>
    </recommendedName>
</protein>
<organism evidence="8 9">
    <name type="scientific">Calycomorphotria hydatis</name>
    <dbReference type="NCBI Taxonomy" id="2528027"/>
    <lineage>
        <taxon>Bacteria</taxon>
        <taxon>Pseudomonadati</taxon>
        <taxon>Planctomycetota</taxon>
        <taxon>Planctomycetia</taxon>
        <taxon>Planctomycetales</taxon>
        <taxon>Planctomycetaceae</taxon>
        <taxon>Calycomorphotria</taxon>
    </lineage>
</organism>
<comment type="similarity">
    <text evidence="2">Belongs to the polysaccharide synthase family.</text>
</comment>
<keyword evidence="9" id="KW-1185">Reference proteome</keyword>
<dbReference type="Proteomes" id="UP000319976">
    <property type="component" value="Chromosome"/>
</dbReference>
<feature type="transmembrane region" description="Helical" evidence="7">
    <location>
        <begin position="353"/>
        <end position="374"/>
    </location>
</feature>
<evidence type="ECO:0000256" key="5">
    <source>
        <dbReference type="ARBA" id="ARBA00022989"/>
    </source>
</evidence>
<evidence type="ECO:0000256" key="6">
    <source>
        <dbReference type="ARBA" id="ARBA00023136"/>
    </source>
</evidence>
<feature type="transmembrane region" description="Helical" evidence="7">
    <location>
        <begin position="134"/>
        <end position="155"/>
    </location>
</feature>
<feature type="transmembrane region" description="Helical" evidence="7">
    <location>
        <begin position="314"/>
        <end position="341"/>
    </location>
</feature>
<evidence type="ECO:0000256" key="2">
    <source>
        <dbReference type="ARBA" id="ARBA00007430"/>
    </source>
</evidence>
<feature type="transmembrane region" description="Helical" evidence="7">
    <location>
        <begin position="189"/>
        <end position="208"/>
    </location>
</feature>
<feature type="transmembrane region" description="Helical" evidence="7">
    <location>
        <begin position="240"/>
        <end position="261"/>
    </location>
</feature>
<dbReference type="GO" id="GO:0005886">
    <property type="term" value="C:plasma membrane"/>
    <property type="evidence" value="ECO:0007669"/>
    <property type="project" value="UniProtKB-SubCell"/>
</dbReference>
<comment type="subcellular location">
    <subcellularLocation>
        <location evidence="1">Cell membrane</location>
        <topology evidence="1">Multi-pass membrane protein</topology>
    </subcellularLocation>
</comment>
<keyword evidence="3" id="KW-1003">Cell membrane</keyword>
<dbReference type="PANTHER" id="PTHR30250:SF10">
    <property type="entry name" value="LIPOPOLYSACCHARIDE BIOSYNTHESIS PROTEIN WZXC"/>
    <property type="match status" value="1"/>
</dbReference>
<feature type="transmembrane region" description="Helical" evidence="7">
    <location>
        <begin position="381"/>
        <end position="401"/>
    </location>
</feature>
<name>A0A517T4I5_9PLAN</name>
<feature type="transmembrane region" description="Helical" evidence="7">
    <location>
        <begin position="41"/>
        <end position="65"/>
    </location>
</feature>
<feature type="transmembrane region" description="Helical" evidence="7">
    <location>
        <begin position="267"/>
        <end position="288"/>
    </location>
</feature>